<dbReference type="PANTHER" id="PTHR10381">
    <property type="entry name" value="ATP-DEPENDENT CLP PROTEASE PROTEOLYTIC SUBUNIT"/>
    <property type="match status" value="1"/>
</dbReference>
<dbReference type="Proteomes" id="UP000268535">
    <property type="component" value="Unassembled WGS sequence"/>
</dbReference>
<reference evidence="2" key="1">
    <citation type="journal article" date="2018" name="Nat. Microbiol.">
        <title>Leveraging single-cell genomics to expand the fungal tree of life.</title>
        <authorList>
            <person name="Ahrendt S.R."/>
            <person name="Quandt C.A."/>
            <person name="Ciobanu D."/>
            <person name="Clum A."/>
            <person name="Salamov A."/>
            <person name="Andreopoulos B."/>
            <person name="Cheng J.F."/>
            <person name="Woyke T."/>
            <person name="Pelin A."/>
            <person name="Henrissat B."/>
            <person name="Reynolds N.K."/>
            <person name="Benny G.L."/>
            <person name="Smith M.E."/>
            <person name="James T.Y."/>
            <person name="Grigoriev I.V."/>
        </authorList>
    </citation>
    <scope>NUCLEOTIDE SEQUENCE [LARGE SCALE GENOMIC DNA]</scope>
    <source>
        <strain evidence="2">ATCC 52028</strain>
    </source>
</reference>
<organism evidence="1 2">
    <name type="scientific">Caulochytrium protostelioides</name>
    <dbReference type="NCBI Taxonomy" id="1555241"/>
    <lineage>
        <taxon>Eukaryota</taxon>
        <taxon>Fungi</taxon>
        <taxon>Fungi incertae sedis</taxon>
        <taxon>Chytridiomycota</taxon>
        <taxon>Chytridiomycota incertae sedis</taxon>
        <taxon>Chytridiomycetes</taxon>
        <taxon>Caulochytriales</taxon>
        <taxon>Caulochytriaceae</taxon>
        <taxon>Caulochytrium</taxon>
    </lineage>
</organism>
<feature type="non-terminal residue" evidence="1">
    <location>
        <position position="67"/>
    </location>
</feature>
<dbReference type="PANTHER" id="PTHR10381:SF11">
    <property type="entry name" value="ATP-DEPENDENT CLP PROTEASE PROTEOLYTIC SUBUNIT, MITOCHONDRIAL"/>
    <property type="match status" value="1"/>
</dbReference>
<gene>
    <name evidence="1" type="ORF">CAUPRSCDRAFT_3914</name>
</gene>
<name>A0A4P9WT61_9FUNG</name>
<accession>A0A4P9WT61</accession>
<dbReference type="GO" id="GO:0006515">
    <property type="term" value="P:protein quality control for misfolded or incompletely synthesized proteins"/>
    <property type="evidence" value="ECO:0007669"/>
    <property type="project" value="TreeGrafter"/>
</dbReference>
<dbReference type="GO" id="GO:0004176">
    <property type="term" value="F:ATP-dependent peptidase activity"/>
    <property type="evidence" value="ECO:0007669"/>
    <property type="project" value="TreeGrafter"/>
</dbReference>
<dbReference type="InterPro" id="IPR023562">
    <property type="entry name" value="ClpP/TepA"/>
</dbReference>
<dbReference type="GO" id="GO:0009368">
    <property type="term" value="C:endopeptidase Clp complex"/>
    <property type="evidence" value="ECO:0007669"/>
    <property type="project" value="TreeGrafter"/>
</dbReference>
<dbReference type="EMBL" id="ML012737">
    <property type="protein sequence ID" value="RKO95168.1"/>
    <property type="molecule type" value="Genomic_DNA"/>
</dbReference>
<feature type="non-terminal residue" evidence="1">
    <location>
        <position position="1"/>
    </location>
</feature>
<evidence type="ECO:0000313" key="2">
    <source>
        <dbReference type="Proteomes" id="UP000268535"/>
    </source>
</evidence>
<evidence type="ECO:0008006" key="3">
    <source>
        <dbReference type="Google" id="ProtNLM"/>
    </source>
</evidence>
<sequence>GQAADIAIHAREILALRERLNDIYRKHTGQTIDRIGNVLPLLEKAMDRDHFMSPEEAVAFGIVDRIV</sequence>
<dbReference type="AlphaFoldDB" id="A0A4P9WT61"/>
<dbReference type="GO" id="GO:0004252">
    <property type="term" value="F:serine-type endopeptidase activity"/>
    <property type="evidence" value="ECO:0007669"/>
    <property type="project" value="TreeGrafter"/>
</dbReference>
<protein>
    <recommendedName>
        <fullName evidence="3">ATP-dependent Clp protease proteolytic subunit</fullName>
    </recommendedName>
</protein>
<dbReference type="Gene3D" id="3.90.226.10">
    <property type="entry name" value="2-enoyl-CoA Hydratase, Chain A, domain 1"/>
    <property type="match status" value="1"/>
</dbReference>
<dbReference type="GO" id="GO:0051117">
    <property type="term" value="F:ATPase binding"/>
    <property type="evidence" value="ECO:0007669"/>
    <property type="project" value="TreeGrafter"/>
</dbReference>
<proteinExistence type="predicted"/>
<dbReference type="InterPro" id="IPR029045">
    <property type="entry name" value="ClpP/crotonase-like_dom_sf"/>
</dbReference>
<evidence type="ECO:0000313" key="1">
    <source>
        <dbReference type="EMBL" id="RKO95168.1"/>
    </source>
</evidence>
<dbReference type="SUPFAM" id="SSF52096">
    <property type="entry name" value="ClpP/crotonase"/>
    <property type="match status" value="1"/>
</dbReference>
<dbReference type="Pfam" id="PF00574">
    <property type="entry name" value="CLP_protease"/>
    <property type="match status" value="1"/>
</dbReference>